<organism evidence="1">
    <name type="scientific">Rhizophora mucronata</name>
    <name type="common">Asiatic mangrove</name>
    <dbReference type="NCBI Taxonomy" id="61149"/>
    <lineage>
        <taxon>Eukaryota</taxon>
        <taxon>Viridiplantae</taxon>
        <taxon>Streptophyta</taxon>
        <taxon>Embryophyta</taxon>
        <taxon>Tracheophyta</taxon>
        <taxon>Spermatophyta</taxon>
        <taxon>Magnoliopsida</taxon>
        <taxon>eudicotyledons</taxon>
        <taxon>Gunneridae</taxon>
        <taxon>Pentapetalae</taxon>
        <taxon>rosids</taxon>
        <taxon>fabids</taxon>
        <taxon>Malpighiales</taxon>
        <taxon>Rhizophoraceae</taxon>
        <taxon>Rhizophora</taxon>
    </lineage>
</organism>
<evidence type="ECO:0000313" key="1">
    <source>
        <dbReference type="EMBL" id="MBW87289.1"/>
    </source>
</evidence>
<accession>A0A2P2J1E8</accession>
<dbReference type="AlphaFoldDB" id="A0A2P2J1E8"/>
<name>A0A2P2J1E8_RHIMU</name>
<dbReference type="EMBL" id="GGEC01006806">
    <property type="protein sequence ID" value="MBW87289.1"/>
    <property type="molecule type" value="Transcribed_RNA"/>
</dbReference>
<proteinExistence type="predicted"/>
<reference evidence="1" key="1">
    <citation type="submission" date="2018-02" db="EMBL/GenBank/DDBJ databases">
        <title>Rhizophora mucronata_Transcriptome.</title>
        <authorList>
            <person name="Meera S.P."/>
            <person name="Sreeshan A."/>
            <person name="Augustine A."/>
        </authorList>
    </citation>
    <scope>NUCLEOTIDE SEQUENCE</scope>
    <source>
        <tissue evidence="1">Leaf</tissue>
    </source>
</reference>
<sequence>MCFLEKCRSSSLSPSPRLMLLATLQNIFISILPMWIFQVTNSKEPYPVPLLSWKSFRHSIFPLTRSPVKYPIILVT</sequence>
<protein>
    <submittedName>
        <fullName evidence="1">Uncharacterized protein</fullName>
    </submittedName>
</protein>